<dbReference type="Gene3D" id="3.40.50.1010">
    <property type="entry name" value="5'-nuclease"/>
    <property type="match status" value="1"/>
</dbReference>
<protein>
    <recommendedName>
        <fullName evidence="1">PIN domain-containing protein</fullName>
    </recommendedName>
</protein>
<reference evidence="2" key="1">
    <citation type="submission" date="2020-10" db="EMBL/GenBank/DDBJ databases">
        <authorList>
            <person name="Hahn C.J."/>
            <person name="Laso-Perez R."/>
            <person name="Vulcano F."/>
            <person name="Vaziourakis K.-M."/>
            <person name="Stokke R."/>
            <person name="Steen I.H."/>
            <person name="Teske A."/>
            <person name="Boetius A."/>
            <person name="Liebeke M."/>
            <person name="Amann R."/>
            <person name="Knittel K."/>
        </authorList>
    </citation>
    <scope>NUCLEOTIDE SEQUENCE</scope>
    <source>
        <strain evidence="2">Gfbio:e3339647-f889-4370-9287-4fb5cb688e4c:AG392M11_GoMArc1</strain>
    </source>
</reference>
<gene>
    <name evidence="2" type="ORF">DIAAKJNI_00365</name>
</gene>
<proteinExistence type="predicted"/>
<evidence type="ECO:0000259" key="1">
    <source>
        <dbReference type="Pfam" id="PF01850"/>
    </source>
</evidence>
<organism evidence="2 3">
    <name type="scientific">Candidatus Argoarchaeum ethanivorans</name>
    <dbReference type="NCBI Taxonomy" id="2608793"/>
    <lineage>
        <taxon>Archaea</taxon>
        <taxon>Methanobacteriati</taxon>
        <taxon>Methanobacteriota</taxon>
        <taxon>Stenosarchaea group</taxon>
        <taxon>Methanomicrobia</taxon>
        <taxon>Methanosarcinales</taxon>
        <taxon>Methanosarcinales incertae sedis</taxon>
        <taxon>GOM Arc I cluster</taxon>
        <taxon>Candidatus Argoarchaeum</taxon>
    </lineage>
</organism>
<accession>A0A811TD61</accession>
<dbReference type="AlphaFoldDB" id="A0A811TD61"/>
<dbReference type="SUPFAM" id="SSF88723">
    <property type="entry name" value="PIN domain-like"/>
    <property type="match status" value="1"/>
</dbReference>
<dbReference type="InterPro" id="IPR029060">
    <property type="entry name" value="PIN-like_dom_sf"/>
</dbReference>
<name>A0A811TD61_9EURY</name>
<dbReference type="Pfam" id="PF01850">
    <property type="entry name" value="PIN"/>
    <property type="match status" value="1"/>
</dbReference>
<feature type="domain" description="PIN" evidence="1">
    <location>
        <begin position="44"/>
        <end position="133"/>
    </location>
</feature>
<dbReference type="EMBL" id="CAJHIQ010000017">
    <property type="protein sequence ID" value="CAD6492695.1"/>
    <property type="molecule type" value="Genomic_DNA"/>
</dbReference>
<evidence type="ECO:0000313" key="3">
    <source>
        <dbReference type="Proteomes" id="UP000639006"/>
    </source>
</evidence>
<evidence type="ECO:0000313" key="2">
    <source>
        <dbReference type="EMBL" id="CAD6492695.1"/>
    </source>
</evidence>
<comment type="caution">
    <text evidence="2">The sequence shown here is derived from an EMBL/GenBank/DDBJ whole genome shotgun (WGS) entry which is preliminary data.</text>
</comment>
<sequence length="148" mass="16833">MKYAFDTNIYQIWRNINDPALQKISNHHTVQTIKKCFLDVEAGTTLLIPRVILTEHLVWIAKNEGIDVAFNVLEIFIKSPWQIIYENEELHRRAIDIGSRYGGLGAADLLLAGVAKQENATIVTMDLDFNRLKSEVNVILLESITDLI</sequence>
<dbReference type="InterPro" id="IPR002716">
    <property type="entry name" value="PIN_dom"/>
</dbReference>
<dbReference type="Proteomes" id="UP000639006">
    <property type="component" value="Unassembled WGS sequence"/>
</dbReference>